<accession>A0A069CUU0</accession>
<keyword evidence="3" id="KW-1185">Reference proteome</keyword>
<dbReference type="Proteomes" id="UP000030643">
    <property type="component" value="Unassembled WGS sequence"/>
</dbReference>
<evidence type="ECO:0000259" key="1">
    <source>
        <dbReference type="Pfam" id="PF00149"/>
    </source>
</evidence>
<sequence>MSNSMIIQALDFTDHIRYISDLHIDHVKNDNLNLITVREENLIKYLIKNNSNTFIFAGDLYDDYELTLAFIMKLEGLHINSYFVLGNHDYWSIRAPKSYQEVIKYIETMTKKNQFAHFLHTGVSYKLGKLTIIGDSSFTNFGYDHQFTTEVTDGFSWYYKPNFFADTSDFTNVLPEITQNLVKNWNTTDIAELHNKWVNFAKDKIHENNPLLIVTHWPMRVTRDFPQAPQDSWWNVETDRRILKGDFWQIFGHTHKDAKYINNNNIARQVGYKEQSDFSEIDSTWFGELDKYFLTTELQTSPELLVKKSLTLSPAPASERTKVMRRGYARAGNDVNKTILINYLDKKEEFLLDIKNKLHPSTVYAGYSNPDAIKVNENIDLASAAVDILEQGYSNNPFEFITALIITGYIYSGMMFKLDSMRKVDIYDIARYTFILQTLLHFKDELDLSKTIKIRKSTRKNSQFHIAGVEIKIPNINGKELSQNELEGVADRLKLSFSLGKNFVIENRT</sequence>
<reference evidence="3" key="1">
    <citation type="journal article" date="2014" name="Genome Announc.">
        <title>Draft genome sequence of Weissella oryzae SG25T, isolated from fermented rice grains.</title>
        <authorList>
            <person name="Tanizawa Y."/>
            <person name="Fujisawa T."/>
            <person name="Mochizuki T."/>
            <person name="Kaminuma E."/>
            <person name="Suzuki Y."/>
            <person name="Nakamura Y."/>
            <person name="Tohno M."/>
        </authorList>
    </citation>
    <scope>NUCLEOTIDE SEQUENCE [LARGE SCALE GENOMIC DNA]</scope>
    <source>
        <strain evidence="3">DSM 25784 / JCM 18191 / LMG 30913 / SG25</strain>
    </source>
</reference>
<dbReference type="SUPFAM" id="SSF56300">
    <property type="entry name" value="Metallo-dependent phosphatases"/>
    <property type="match status" value="1"/>
</dbReference>
<name>A0A069CUU0_WEIOS</name>
<dbReference type="InterPro" id="IPR029052">
    <property type="entry name" value="Metallo-depent_PP-like"/>
</dbReference>
<dbReference type="Gene3D" id="3.60.21.10">
    <property type="match status" value="1"/>
</dbReference>
<dbReference type="InterPro" id="IPR051158">
    <property type="entry name" value="Metallophosphoesterase_sf"/>
</dbReference>
<dbReference type="AlphaFoldDB" id="A0A069CUU0"/>
<gene>
    <name evidence="2" type="ORF">WOSG25_110530</name>
</gene>
<dbReference type="EMBL" id="DF820494">
    <property type="protein sequence ID" value="GAK31575.1"/>
    <property type="molecule type" value="Genomic_DNA"/>
</dbReference>
<proteinExistence type="predicted"/>
<dbReference type="GO" id="GO:0016787">
    <property type="term" value="F:hydrolase activity"/>
    <property type="evidence" value="ECO:0007669"/>
    <property type="project" value="InterPro"/>
</dbReference>
<feature type="domain" description="Calcineurin-like phosphoesterase" evidence="1">
    <location>
        <begin position="19"/>
        <end position="256"/>
    </location>
</feature>
<dbReference type="PANTHER" id="PTHR31302">
    <property type="entry name" value="TRANSMEMBRANE PROTEIN WITH METALLOPHOSPHOESTERASE DOMAIN-RELATED"/>
    <property type="match status" value="1"/>
</dbReference>
<evidence type="ECO:0000313" key="3">
    <source>
        <dbReference type="Proteomes" id="UP000030643"/>
    </source>
</evidence>
<evidence type="ECO:0000313" key="2">
    <source>
        <dbReference type="EMBL" id="GAK31575.1"/>
    </source>
</evidence>
<dbReference type="eggNOG" id="COG1409">
    <property type="taxonomic scope" value="Bacteria"/>
</dbReference>
<dbReference type="InterPro" id="IPR004843">
    <property type="entry name" value="Calcineurin-like_PHP"/>
</dbReference>
<protein>
    <recommendedName>
        <fullName evidence="1">Calcineurin-like phosphoesterase domain-containing protein</fullName>
    </recommendedName>
</protein>
<dbReference type="Pfam" id="PF00149">
    <property type="entry name" value="Metallophos"/>
    <property type="match status" value="1"/>
</dbReference>
<dbReference type="STRING" id="1329250.WOSG25_110530"/>
<organism evidence="2 3">
    <name type="scientific">Weissella oryzae (strain DSM 25784 / JCM 18191 / LMG 30913 / SG25)</name>
    <dbReference type="NCBI Taxonomy" id="1329250"/>
    <lineage>
        <taxon>Bacteria</taxon>
        <taxon>Bacillati</taxon>
        <taxon>Bacillota</taxon>
        <taxon>Bacilli</taxon>
        <taxon>Lactobacillales</taxon>
        <taxon>Lactobacillaceae</taxon>
        <taxon>Weissella</taxon>
    </lineage>
</organism>